<dbReference type="PANTHER" id="PTHR42832">
    <property type="entry name" value="AMINO ACID AMINOTRANSFERASE"/>
    <property type="match status" value="1"/>
</dbReference>
<dbReference type="InterPro" id="IPR019880">
    <property type="entry name" value="OxyQ"/>
</dbReference>
<evidence type="ECO:0000256" key="3">
    <source>
        <dbReference type="ARBA" id="ARBA00022679"/>
    </source>
</evidence>
<dbReference type="InterPro" id="IPR004839">
    <property type="entry name" value="Aminotransferase_I/II_large"/>
</dbReference>
<dbReference type="Gene3D" id="3.40.640.10">
    <property type="entry name" value="Type I PLP-dependent aspartate aminotransferase-like (Major domain)"/>
    <property type="match status" value="1"/>
</dbReference>
<dbReference type="InterPro" id="IPR015421">
    <property type="entry name" value="PyrdxlP-dep_Trfase_major"/>
</dbReference>
<dbReference type="InterPro" id="IPR015424">
    <property type="entry name" value="PyrdxlP-dep_Trfase"/>
</dbReference>
<dbReference type="SUPFAM" id="SSF53383">
    <property type="entry name" value="PLP-dependent transferases"/>
    <property type="match status" value="1"/>
</dbReference>
<evidence type="ECO:0000256" key="1">
    <source>
        <dbReference type="ARBA" id="ARBA00001933"/>
    </source>
</evidence>
<organism evidence="5">
    <name type="scientific">freshwater metagenome</name>
    <dbReference type="NCBI Taxonomy" id="449393"/>
    <lineage>
        <taxon>unclassified sequences</taxon>
        <taxon>metagenomes</taxon>
        <taxon>ecological metagenomes</taxon>
    </lineage>
</organism>
<evidence type="ECO:0000256" key="2">
    <source>
        <dbReference type="ARBA" id="ARBA00022576"/>
    </source>
</evidence>
<dbReference type="CDD" id="cd00609">
    <property type="entry name" value="AAT_like"/>
    <property type="match status" value="1"/>
</dbReference>
<dbReference type="PANTHER" id="PTHR42832:SF3">
    <property type="entry name" value="L-GLUTAMINE--4-(METHYLSULFANYL)-2-OXOBUTANOATE AMINOTRANSFERASE"/>
    <property type="match status" value="1"/>
</dbReference>
<evidence type="ECO:0000313" key="5">
    <source>
        <dbReference type="EMBL" id="CAB4960822.1"/>
    </source>
</evidence>
<evidence type="ECO:0000259" key="4">
    <source>
        <dbReference type="Pfam" id="PF00155"/>
    </source>
</evidence>
<proteinExistence type="predicted"/>
<dbReference type="InterPro" id="IPR050881">
    <property type="entry name" value="LL-DAP_aminotransferase"/>
</dbReference>
<keyword evidence="3" id="KW-0808">Transferase</keyword>
<sequence>MVPLAAYPTYAVGAGVLGARVTATDQPQDVSDADLIWINSPGNPTGRVMPAEQMRAIVAHARSIGAVVASDECYIELGWDATPCSVLHPSVVGDDHSGVLALHSLSKRSNFAGYRFGFVAGDPELVHRMLGIRKHLGMMVPSPVQAAAAAAFDDDEHVAVQRARYFARREIMRAALLRSGFAIDHSEAGLYLWATRGEPCWETVAWFAERGILVTPGDFYGAAGAHHVRVALTATDEAVAAFASRLSVL</sequence>
<dbReference type="Pfam" id="PF00155">
    <property type="entry name" value="Aminotran_1_2"/>
    <property type="match status" value="1"/>
</dbReference>
<dbReference type="Gene3D" id="3.90.1150.10">
    <property type="entry name" value="Aspartate Aminotransferase, domain 1"/>
    <property type="match status" value="1"/>
</dbReference>
<dbReference type="GO" id="GO:0008483">
    <property type="term" value="F:transaminase activity"/>
    <property type="evidence" value="ECO:0007669"/>
    <property type="project" value="UniProtKB-KW"/>
</dbReference>
<dbReference type="GO" id="GO:0030170">
    <property type="term" value="F:pyridoxal phosphate binding"/>
    <property type="evidence" value="ECO:0007669"/>
    <property type="project" value="InterPro"/>
</dbReference>
<dbReference type="InterPro" id="IPR015422">
    <property type="entry name" value="PyrdxlP-dep_Trfase_small"/>
</dbReference>
<reference evidence="5" key="1">
    <citation type="submission" date="2020-05" db="EMBL/GenBank/DDBJ databases">
        <authorList>
            <person name="Chiriac C."/>
            <person name="Salcher M."/>
            <person name="Ghai R."/>
            <person name="Kavagutti S V."/>
        </authorList>
    </citation>
    <scope>NUCLEOTIDE SEQUENCE</scope>
</reference>
<dbReference type="EMBL" id="CAFBNE010000077">
    <property type="protein sequence ID" value="CAB4960822.1"/>
    <property type="molecule type" value="Genomic_DNA"/>
</dbReference>
<name>A0A6J7L252_9ZZZZ</name>
<dbReference type="AlphaFoldDB" id="A0A6J7L252"/>
<feature type="domain" description="Aminotransferase class I/classII large" evidence="4">
    <location>
        <begin position="31"/>
        <end position="246"/>
    </location>
</feature>
<gene>
    <name evidence="5" type="ORF">UFOPK3772_02190</name>
</gene>
<dbReference type="NCBIfam" id="TIGR03539">
    <property type="entry name" value="DapC_actino"/>
    <property type="match status" value="1"/>
</dbReference>
<protein>
    <submittedName>
        <fullName evidence="5">Unannotated protein</fullName>
    </submittedName>
</protein>
<accession>A0A6J7L252</accession>
<comment type="cofactor">
    <cofactor evidence="1">
        <name>pyridoxal 5'-phosphate</name>
        <dbReference type="ChEBI" id="CHEBI:597326"/>
    </cofactor>
</comment>
<keyword evidence="2" id="KW-0032">Aminotransferase</keyword>